<gene>
    <name evidence="2" type="ORF">QQ020_08615</name>
</gene>
<keyword evidence="1" id="KW-0812">Transmembrane</keyword>
<evidence type="ECO:0000313" key="2">
    <source>
        <dbReference type="EMBL" id="MDN5212111.1"/>
    </source>
</evidence>
<proteinExistence type="predicted"/>
<protein>
    <submittedName>
        <fullName evidence="2">Uncharacterized protein</fullName>
    </submittedName>
</protein>
<name>A0ABT8L4Z0_9BACT</name>
<dbReference type="EMBL" id="JAUJEB010000001">
    <property type="protein sequence ID" value="MDN5212111.1"/>
    <property type="molecule type" value="Genomic_DNA"/>
</dbReference>
<dbReference type="Proteomes" id="UP001172083">
    <property type="component" value="Unassembled WGS sequence"/>
</dbReference>
<evidence type="ECO:0000256" key="1">
    <source>
        <dbReference type="SAM" id="Phobius"/>
    </source>
</evidence>
<dbReference type="RefSeq" id="WP_346757435.1">
    <property type="nucleotide sequence ID" value="NZ_JAUJEB010000001.1"/>
</dbReference>
<sequence length="118" mass="13613">MKTIKNQLFGKFIATMMAMIMLFGTTNLWAANGKEPGKKQTKAEKEAIESVKEAFKLDYELPGDELKSYKVYDAQDNLIHEVSVNTKLENQDKKLIKYLLVADFVMEYGNTKYYRINS</sequence>
<feature type="transmembrane region" description="Helical" evidence="1">
    <location>
        <begin position="12"/>
        <end position="31"/>
    </location>
</feature>
<accession>A0ABT8L4Z0</accession>
<keyword evidence="1" id="KW-0472">Membrane</keyword>
<comment type="caution">
    <text evidence="2">The sequence shown here is derived from an EMBL/GenBank/DDBJ whole genome shotgun (WGS) entry which is preliminary data.</text>
</comment>
<keyword evidence="1" id="KW-1133">Transmembrane helix</keyword>
<reference evidence="2" key="1">
    <citation type="submission" date="2023-06" db="EMBL/GenBank/DDBJ databases">
        <title>Genomic of Agaribacillus aureum.</title>
        <authorList>
            <person name="Wang G."/>
        </authorList>
    </citation>
    <scope>NUCLEOTIDE SEQUENCE</scope>
    <source>
        <strain evidence="2">BMA12</strain>
    </source>
</reference>
<organism evidence="2 3">
    <name type="scientific">Agaribacillus aureus</name>
    <dbReference type="NCBI Taxonomy" id="3051825"/>
    <lineage>
        <taxon>Bacteria</taxon>
        <taxon>Pseudomonadati</taxon>
        <taxon>Bacteroidota</taxon>
        <taxon>Cytophagia</taxon>
        <taxon>Cytophagales</taxon>
        <taxon>Splendidivirgaceae</taxon>
        <taxon>Agaribacillus</taxon>
    </lineage>
</organism>
<evidence type="ECO:0000313" key="3">
    <source>
        <dbReference type="Proteomes" id="UP001172083"/>
    </source>
</evidence>
<keyword evidence="3" id="KW-1185">Reference proteome</keyword>